<proteinExistence type="predicted"/>
<dbReference type="SUPFAM" id="SSF56784">
    <property type="entry name" value="HAD-like"/>
    <property type="match status" value="1"/>
</dbReference>
<dbReference type="NCBIfam" id="TIGR01509">
    <property type="entry name" value="HAD-SF-IA-v3"/>
    <property type="match status" value="1"/>
</dbReference>
<gene>
    <name evidence="1" type="ORF">LK996_15430</name>
</gene>
<accession>A0ABS8JLH1</accession>
<dbReference type="Gene3D" id="1.10.150.240">
    <property type="entry name" value="Putative phosphatase, domain 2"/>
    <property type="match status" value="1"/>
</dbReference>
<protein>
    <submittedName>
        <fullName evidence="1">HAD-IA family hydrolase</fullName>
    </submittedName>
</protein>
<reference evidence="1" key="1">
    <citation type="submission" date="2021-10" db="EMBL/GenBank/DDBJ databases">
        <authorList>
            <person name="Lyu M."/>
            <person name="Wang X."/>
            <person name="Meng X."/>
            <person name="Xu K."/>
        </authorList>
    </citation>
    <scope>NUCLEOTIDE SEQUENCE</scope>
    <source>
        <strain evidence="1">A6</strain>
    </source>
</reference>
<comment type="caution">
    <text evidence="1">The sequence shown here is derived from an EMBL/GenBank/DDBJ whole genome shotgun (WGS) entry which is preliminary data.</text>
</comment>
<name>A0ABS8JLH1_9GAMM</name>
<dbReference type="PANTHER" id="PTHR43611:SF3">
    <property type="entry name" value="FLAVIN MONONUCLEOTIDE HYDROLASE 1, CHLOROPLATIC"/>
    <property type="match status" value="1"/>
</dbReference>
<evidence type="ECO:0000313" key="1">
    <source>
        <dbReference type="EMBL" id="MCC8364463.1"/>
    </source>
</evidence>
<sequence>MISHPPSLVLFDLDGVLVSYSHRIRVETLGAAIGRDPDVVFSALFDDGLESRYDAGLLTNAQYMQALSDVLGCTIDTPNWLAARAASMQCAQDTCDRIKALAGRADVAVLTNNGPLVLDSLPAHLVNVLPRERIFCSHVLGVSKPAPVAFLRVVETLGHAPQRTLFLDDNYANVEGARSAGLQAEQVQSPGGFADILRDYGLA</sequence>
<dbReference type="PANTHER" id="PTHR43611">
    <property type="entry name" value="ALPHA-D-GLUCOSE 1-PHOSPHATE PHOSPHATASE"/>
    <property type="match status" value="1"/>
</dbReference>
<dbReference type="Gene3D" id="3.40.50.1000">
    <property type="entry name" value="HAD superfamily/HAD-like"/>
    <property type="match status" value="1"/>
</dbReference>
<dbReference type="GO" id="GO:0016787">
    <property type="term" value="F:hydrolase activity"/>
    <property type="evidence" value="ECO:0007669"/>
    <property type="project" value="UniProtKB-KW"/>
</dbReference>
<dbReference type="InterPro" id="IPR023214">
    <property type="entry name" value="HAD_sf"/>
</dbReference>
<keyword evidence="1" id="KW-0378">Hydrolase</keyword>
<dbReference type="Pfam" id="PF00702">
    <property type="entry name" value="Hydrolase"/>
    <property type="match status" value="1"/>
</dbReference>
<dbReference type="EMBL" id="JAJGAK010000004">
    <property type="protein sequence ID" value="MCC8364463.1"/>
    <property type="molecule type" value="Genomic_DNA"/>
</dbReference>
<dbReference type="InterPro" id="IPR036412">
    <property type="entry name" value="HAD-like_sf"/>
</dbReference>
<dbReference type="Proteomes" id="UP001165293">
    <property type="component" value="Unassembled WGS sequence"/>
</dbReference>
<organism evidence="1 2">
    <name type="scientific">Noviluteimonas lactosilytica</name>
    <dbReference type="NCBI Taxonomy" id="2888523"/>
    <lineage>
        <taxon>Bacteria</taxon>
        <taxon>Pseudomonadati</taxon>
        <taxon>Pseudomonadota</taxon>
        <taxon>Gammaproteobacteria</taxon>
        <taxon>Lysobacterales</taxon>
        <taxon>Lysobacteraceae</taxon>
        <taxon>Noviluteimonas</taxon>
    </lineage>
</organism>
<evidence type="ECO:0000313" key="2">
    <source>
        <dbReference type="Proteomes" id="UP001165293"/>
    </source>
</evidence>
<dbReference type="RefSeq" id="WP_230528252.1">
    <property type="nucleotide sequence ID" value="NZ_JAJGAK010000004.1"/>
</dbReference>
<keyword evidence="2" id="KW-1185">Reference proteome</keyword>
<dbReference type="InterPro" id="IPR023198">
    <property type="entry name" value="PGP-like_dom2"/>
</dbReference>
<dbReference type="InterPro" id="IPR006439">
    <property type="entry name" value="HAD-SF_hydro_IA"/>
</dbReference>
<dbReference type="PRINTS" id="PR00413">
    <property type="entry name" value="HADHALOGNASE"/>
</dbReference>